<evidence type="ECO:0000313" key="2">
    <source>
        <dbReference type="EMBL" id="TKW17200.1"/>
    </source>
</evidence>
<gene>
    <name evidence="2" type="ORF">SEVIR_5G350650v2</name>
</gene>
<organism evidence="2 3">
    <name type="scientific">Setaria viridis</name>
    <name type="common">Green bristlegrass</name>
    <name type="synonym">Setaria italica subsp. viridis</name>
    <dbReference type="NCBI Taxonomy" id="4556"/>
    <lineage>
        <taxon>Eukaryota</taxon>
        <taxon>Viridiplantae</taxon>
        <taxon>Streptophyta</taxon>
        <taxon>Embryophyta</taxon>
        <taxon>Tracheophyta</taxon>
        <taxon>Spermatophyta</taxon>
        <taxon>Magnoliopsida</taxon>
        <taxon>Liliopsida</taxon>
        <taxon>Poales</taxon>
        <taxon>Poaceae</taxon>
        <taxon>PACMAD clade</taxon>
        <taxon>Panicoideae</taxon>
        <taxon>Panicodae</taxon>
        <taxon>Paniceae</taxon>
        <taxon>Cenchrinae</taxon>
        <taxon>Setaria</taxon>
    </lineage>
</organism>
<dbReference type="EMBL" id="CM016556">
    <property type="protein sequence ID" value="TKW17200.1"/>
    <property type="molecule type" value="Genomic_DNA"/>
</dbReference>
<feature type="signal peptide" evidence="1">
    <location>
        <begin position="1"/>
        <end position="25"/>
    </location>
</feature>
<proteinExistence type="predicted"/>
<reference evidence="2" key="1">
    <citation type="submission" date="2019-03" db="EMBL/GenBank/DDBJ databases">
        <title>WGS assembly of Setaria viridis.</title>
        <authorList>
            <person name="Huang P."/>
            <person name="Jenkins J."/>
            <person name="Grimwood J."/>
            <person name="Barry K."/>
            <person name="Healey A."/>
            <person name="Mamidi S."/>
            <person name="Sreedasyam A."/>
            <person name="Shu S."/>
            <person name="Feldman M."/>
            <person name="Wu J."/>
            <person name="Yu Y."/>
            <person name="Chen C."/>
            <person name="Johnson J."/>
            <person name="Rokhsar D."/>
            <person name="Baxter I."/>
            <person name="Schmutz J."/>
            <person name="Brutnell T."/>
            <person name="Kellogg E."/>
        </authorList>
    </citation>
    <scope>NUCLEOTIDE SEQUENCE [LARGE SCALE GENOMIC DNA]</scope>
</reference>
<dbReference type="AlphaFoldDB" id="A0A4U6ULR0"/>
<name>A0A4U6ULR0_SETVI</name>
<dbReference type="Gramene" id="TKW17200">
    <property type="protein sequence ID" value="TKW17200"/>
    <property type="gene ID" value="SEVIR_5G350650v2"/>
</dbReference>
<accession>A0A4U6ULR0</accession>
<keyword evidence="3" id="KW-1185">Reference proteome</keyword>
<sequence length="45" mass="4965">METGAEVSGTQMLALLLISSRLLNCVVLGRRGPPEAPELFTWFFL</sequence>
<keyword evidence="1" id="KW-0732">Signal</keyword>
<evidence type="ECO:0000256" key="1">
    <source>
        <dbReference type="SAM" id="SignalP"/>
    </source>
</evidence>
<dbReference type="Proteomes" id="UP000298652">
    <property type="component" value="Chromosome 5"/>
</dbReference>
<protein>
    <submittedName>
        <fullName evidence="2">Uncharacterized protein</fullName>
    </submittedName>
</protein>
<feature type="chain" id="PRO_5021019898" evidence="1">
    <location>
        <begin position="26"/>
        <end position="45"/>
    </location>
</feature>
<evidence type="ECO:0000313" key="3">
    <source>
        <dbReference type="Proteomes" id="UP000298652"/>
    </source>
</evidence>